<sequence length="493" mass="52950">MGKHWEANGVFCSACHTPLPGNWGNAIQCVAQPAPGCVDGSRVYAFFTRFKCKESGPFFKVAFSDALYSCTDGSCTLRPSDGWLDYLRRAGPAPGHKKDTKEHAEYFCPPCWAGVSTQEEREAVNAACDGRVACFDPAQYARNTQDAGTFARFHSPYAHQGPQKGHALRWESAGAACAGCARELPKNAGSWVFGEGETVCFYSQLSEAQSLHTAGFQPAGWVAPVEPRKMFRVLEYVRRLKDDTPPCKYYCVPCWAAEAGEEERAGTTRACRSHGIGVLTRVGYQQEGAGADGPGCGPDEGAPAAPALLLLTTGAGCLARGAPAALRFFDTSGDGVLSLAEIRAGVQRLEGHTGPNALYTRALLQFLEALHVRYRANPGRMQKQLKSAVGKLDKQVVKELIAVHACERDPLLVWGIVAWYTSKRHHKIAAAVAQGEVELPDGERVALVHPAGGEALGAEARGLVADLEGSSGSRSPLHSASLLLESAMESFRW</sequence>
<dbReference type="InterPro" id="IPR018247">
    <property type="entry name" value="EF_Hand_1_Ca_BS"/>
</dbReference>
<accession>A0A835XM99</accession>
<dbReference type="GO" id="GO:0005509">
    <property type="term" value="F:calcium ion binding"/>
    <property type="evidence" value="ECO:0007669"/>
    <property type="project" value="InterPro"/>
</dbReference>
<evidence type="ECO:0000259" key="1">
    <source>
        <dbReference type="PROSITE" id="PS50222"/>
    </source>
</evidence>
<dbReference type="PROSITE" id="PS00018">
    <property type="entry name" value="EF_HAND_1"/>
    <property type="match status" value="1"/>
</dbReference>
<dbReference type="AlphaFoldDB" id="A0A835XM99"/>
<gene>
    <name evidence="2" type="ORF">HYH03_015361</name>
</gene>
<dbReference type="PROSITE" id="PS50222">
    <property type="entry name" value="EF_HAND_2"/>
    <property type="match status" value="1"/>
</dbReference>
<proteinExistence type="predicted"/>
<feature type="domain" description="EF-hand" evidence="1">
    <location>
        <begin position="324"/>
        <end position="352"/>
    </location>
</feature>
<evidence type="ECO:0000313" key="2">
    <source>
        <dbReference type="EMBL" id="KAG2485917.1"/>
    </source>
</evidence>
<keyword evidence="3" id="KW-1185">Reference proteome</keyword>
<name>A0A835XM99_9CHLO</name>
<comment type="caution">
    <text evidence="2">The sequence shown here is derived from an EMBL/GenBank/DDBJ whole genome shotgun (WGS) entry which is preliminary data.</text>
</comment>
<dbReference type="Proteomes" id="UP000612055">
    <property type="component" value="Unassembled WGS sequence"/>
</dbReference>
<protein>
    <recommendedName>
        <fullName evidence="1">EF-hand domain-containing protein</fullName>
    </recommendedName>
</protein>
<dbReference type="EMBL" id="JAEHOE010000120">
    <property type="protein sequence ID" value="KAG2485917.1"/>
    <property type="molecule type" value="Genomic_DNA"/>
</dbReference>
<reference evidence="2" key="1">
    <citation type="journal article" date="2020" name="bioRxiv">
        <title>Comparative genomics of Chlamydomonas.</title>
        <authorList>
            <person name="Craig R.J."/>
            <person name="Hasan A.R."/>
            <person name="Ness R.W."/>
            <person name="Keightley P.D."/>
        </authorList>
    </citation>
    <scope>NUCLEOTIDE SEQUENCE</scope>
    <source>
        <strain evidence="2">CCAP 11/70</strain>
    </source>
</reference>
<organism evidence="2 3">
    <name type="scientific">Edaphochlamys debaryana</name>
    <dbReference type="NCBI Taxonomy" id="47281"/>
    <lineage>
        <taxon>Eukaryota</taxon>
        <taxon>Viridiplantae</taxon>
        <taxon>Chlorophyta</taxon>
        <taxon>core chlorophytes</taxon>
        <taxon>Chlorophyceae</taxon>
        <taxon>CS clade</taxon>
        <taxon>Chlamydomonadales</taxon>
        <taxon>Chlamydomonadales incertae sedis</taxon>
        <taxon>Edaphochlamys</taxon>
    </lineage>
</organism>
<evidence type="ECO:0000313" key="3">
    <source>
        <dbReference type="Proteomes" id="UP000612055"/>
    </source>
</evidence>
<dbReference type="InterPro" id="IPR002048">
    <property type="entry name" value="EF_hand_dom"/>
</dbReference>